<evidence type="ECO:0000256" key="1">
    <source>
        <dbReference type="ARBA" id="ARBA00022722"/>
    </source>
</evidence>
<evidence type="ECO:0000256" key="2">
    <source>
        <dbReference type="ARBA" id="ARBA00022801"/>
    </source>
</evidence>
<proteinExistence type="inferred from homology"/>
<dbReference type="Pfam" id="PF17846">
    <property type="entry name" value="XRN_M"/>
    <property type="match status" value="1"/>
</dbReference>
<name>A0A6C0DT35_9ZZZZ</name>
<comment type="similarity">
    <text evidence="4">Belongs to the 5'-3' exonuclease family.</text>
</comment>
<keyword evidence="1" id="KW-0540">Nuclease</keyword>
<evidence type="ECO:0000259" key="6">
    <source>
        <dbReference type="Pfam" id="PF17846"/>
    </source>
</evidence>
<feature type="domain" description="Xrn1 helical" evidence="6">
    <location>
        <begin position="383"/>
        <end position="515"/>
    </location>
</feature>
<dbReference type="AlphaFoldDB" id="A0A6C0DT35"/>
<dbReference type="PANTHER" id="PTHR12341">
    <property type="entry name" value="5'-&gt;3' EXORIBONUCLEASE"/>
    <property type="match status" value="1"/>
</dbReference>
<dbReference type="GO" id="GO:0003723">
    <property type="term" value="F:RNA binding"/>
    <property type="evidence" value="ECO:0007669"/>
    <property type="project" value="TreeGrafter"/>
</dbReference>
<dbReference type="GO" id="GO:0000956">
    <property type="term" value="P:nuclear-transcribed mRNA catabolic process"/>
    <property type="evidence" value="ECO:0007669"/>
    <property type="project" value="TreeGrafter"/>
</dbReference>
<dbReference type="PANTHER" id="PTHR12341:SF7">
    <property type="entry name" value="5'-3' EXORIBONUCLEASE 1"/>
    <property type="match status" value="1"/>
</dbReference>
<dbReference type="Gene3D" id="3.40.50.12390">
    <property type="match status" value="1"/>
</dbReference>
<evidence type="ECO:0000313" key="7">
    <source>
        <dbReference type="EMBL" id="QHT19530.1"/>
    </source>
</evidence>
<evidence type="ECO:0000259" key="5">
    <source>
        <dbReference type="Pfam" id="PF03159"/>
    </source>
</evidence>
<evidence type="ECO:0008006" key="8">
    <source>
        <dbReference type="Google" id="ProtNLM"/>
    </source>
</evidence>
<organism evidence="7">
    <name type="scientific">viral metagenome</name>
    <dbReference type="NCBI Taxonomy" id="1070528"/>
    <lineage>
        <taxon>unclassified sequences</taxon>
        <taxon>metagenomes</taxon>
        <taxon>organismal metagenomes</taxon>
    </lineage>
</organism>
<dbReference type="InterPro" id="IPR041412">
    <property type="entry name" value="Xrn1_helical"/>
</dbReference>
<evidence type="ECO:0000256" key="3">
    <source>
        <dbReference type="ARBA" id="ARBA00022839"/>
    </source>
</evidence>
<dbReference type="GO" id="GO:0004534">
    <property type="term" value="F:5'-3' RNA exonuclease activity"/>
    <property type="evidence" value="ECO:0007669"/>
    <property type="project" value="TreeGrafter"/>
</dbReference>
<accession>A0A6C0DT35</accession>
<dbReference type="InterPro" id="IPR004859">
    <property type="entry name" value="Xrn1_N"/>
</dbReference>
<sequence>MGIPSFYRHLVKTNPTLIKQQVDRPTSVLALDLNCAIYHCLAKLQKKTPYVAARRREFEDELIRSVIVYIVKLRDHVQPTDLLYVAVDGVVPMAKIRQQRMRRFKSVWVAAEEAKIKGLVGADAMGWDRNAITPGTEFMDRLTARLESWSAGNVRTVISGVDKSGEGEQKIMSYLRSMGVGGDVVVYGLDADLIVLCLWHHQVYGWTFRLLREDVELKGGVKMNSFGEETLLYFDINQLATIIKSKWAVPLEDYVGAMSFLGNDFVPHGLTLCIREEGIDRLLDILVVIGRPLVVRDGSGGWTYDIAVLKEVIGHVAAMEQQWVGETLFKKLKMSSHSFGGAKRGEVQTDVEKALNIMNSLPLTWKVERGLATRTEGEGWVLNEGWEEQYYSDFMWGARPTDTVEQWLKAVQWILNYYTGFGPVDMLWYYPWYLPPLFTDIAKHEFTELPTCSDAPNPISPVAQLVMVLPIESYALLSRANRLLPKRRPEFYPRTWGFFSAGRRQLWECEPMIPMLPYQIVAQILKIVKK</sequence>
<dbReference type="Pfam" id="PF03159">
    <property type="entry name" value="XRN_N"/>
    <property type="match status" value="1"/>
</dbReference>
<keyword evidence="3" id="KW-0269">Exonuclease</keyword>
<keyword evidence="2" id="KW-0378">Hydrolase</keyword>
<evidence type="ECO:0000256" key="4">
    <source>
        <dbReference type="ARBA" id="ARBA00038299"/>
    </source>
</evidence>
<protein>
    <recommendedName>
        <fullName evidence="8">Xrn1 N-terminal domain-containing protein</fullName>
    </recommendedName>
</protein>
<dbReference type="EMBL" id="MN739667">
    <property type="protein sequence ID" value="QHT19530.1"/>
    <property type="molecule type" value="Genomic_DNA"/>
</dbReference>
<dbReference type="GO" id="GO:0005634">
    <property type="term" value="C:nucleus"/>
    <property type="evidence" value="ECO:0007669"/>
    <property type="project" value="TreeGrafter"/>
</dbReference>
<reference evidence="7" key="1">
    <citation type="journal article" date="2020" name="Nature">
        <title>Giant virus diversity and host interactions through global metagenomics.</title>
        <authorList>
            <person name="Schulz F."/>
            <person name="Roux S."/>
            <person name="Paez-Espino D."/>
            <person name="Jungbluth S."/>
            <person name="Walsh D.A."/>
            <person name="Denef V.J."/>
            <person name="McMahon K.D."/>
            <person name="Konstantinidis K.T."/>
            <person name="Eloe-Fadrosh E.A."/>
            <person name="Kyrpides N.C."/>
            <person name="Woyke T."/>
        </authorList>
    </citation>
    <scope>NUCLEOTIDE SEQUENCE</scope>
    <source>
        <strain evidence="7">GVMAG-M-3300023174-57</strain>
    </source>
</reference>
<dbReference type="InterPro" id="IPR027073">
    <property type="entry name" value="5_3_exoribonuclease"/>
</dbReference>
<dbReference type="GO" id="GO:0016075">
    <property type="term" value="P:rRNA catabolic process"/>
    <property type="evidence" value="ECO:0007669"/>
    <property type="project" value="TreeGrafter"/>
</dbReference>
<feature type="domain" description="Xrn1 N-terminal" evidence="5">
    <location>
        <begin position="1"/>
        <end position="213"/>
    </location>
</feature>